<comment type="subcellular location">
    <subcellularLocation>
        <location evidence="1">Cell membrane</location>
        <topology evidence="1">Multi-pass membrane protein</topology>
    </subcellularLocation>
</comment>
<dbReference type="InterPro" id="IPR052192">
    <property type="entry name" value="Insect_Ionotropic_Sensory_Rcpt"/>
</dbReference>
<dbReference type="Proteomes" id="UP000007798">
    <property type="component" value="Unassembled WGS sequence"/>
</dbReference>
<dbReference type="GO" id="GO:0007030">
    <property type="term" value="P:Golgi organization"/>
    <property type="evidence" value="ECO:0007669"/>
    <property type="project" value="EnsemblMetazoa"/>
</dbReference>
<evidence type="ECO:0008006" key="12">
    <source>
        <dbReference type="Google" id="ProtNLM"/>
    </source>
</evidence>
<dbReference type="FunCoup" id="B4N5Q4">
    <property type="interactions" value="2"/>
</dbReference>
<name>B4N5Q4_DROWI</name>
<gene>
    <name evidence="10" type="primary">Dwil\GK17920</name>
    <name evidence="10" type="ORF">Dwil_GK17920</name>
</gene>
<dbReference type="Gene3D" id="1.10.287.70">
    <property type="match status" value="1"/>
</dbReference>
<sequence>MLVVRFVASLFVLKLFSSHLISVVNQLNQDLDIKTIIYYGYTKEMLNKLSTNINQGQFQLLLQQNLSEEFGNRQDEPVLIITELSEDLQINQLIAANLQKYFKDRQFNDILLIDWLNGTDYAEVLQLYWLAGFPHVIAYNSTESQLWSMEGYGSRRIEPTSVEKYLKQRYRGNLMGHPVRVLVTNDPPHSFVVESTEISKDPYQGSVINVFKLFAFHYNATFQAVHFAGLVRYSTWECLALVESNQIDACGSIFVKNFRFASSHPVRMNRVAIMAPYGNAIDKFYYFLRPFDDYVWIGIGGSVIYIAMMASLMHRLFYGYWNVGQYILLAIQSLLSITMRLPRPLSRSSKLYLLLLLFTTGFVLSSLYVALLSMMLTTKLYHKQMNTLADLKAANVNILFQQHNIEANSVYGGSAELRERFQFVDELVHKQHRDALDPHYAYVDSEDRMDYYLYQEKFLRRPRMKKLPNPIGYTWAVQVFKQNWPLERLYNQHIQRLFETGLQYKLVHNVHELAVRSGFLHFLPTQYKSVEPLELEDIAMAGMVLSGGYIVSGICFLGELMLGH</sequence>
<feature type="signal peptide" evidence="9">
    <location>
        <begin position="1"/>
        <end position="18"/>
    </location>
</feature>
<evidence type="ECO:0000313" key="11">
    <source>
        <dbReference type="Proteomes" id="UP000007798"/>
    </source>
</evidence>
<dbReference type="AlphaFoldDB" id="B4N5Q4"/>
<dbReference type="PANTHER" id="PTHR42643:SF41">
    <property type="entry name" value="IONOTROPIC RECEPTOR 20A-RELATED"/>
    <property type="match status" value="1"/>
</dbReference>
<dbReference type="GO" id="GO:0005886">
    <property type="term" value="C:plasma membrane"/>
    <property type="evidence" value="ECO:0007669"/>
    <property type="project" value="UniProtKB-SubCell"/>
</dbReference>
<reference evidence="10 11" key="1">
    <citation type="journal article" date="2007" name="Nature">
        <title>Evolution of genes and genomes on the Drosophila phylogeny.</title>
        <authorList>
            <consortium name="Drosophila 12 Genomes Consortium"/>
            <person name="Clark A.G."/>
            <person name="Eisen M.B."/>
            <person name="Smith D.R."/>
            <person name="Bergman C.M."/>
            <person name="Oliver B."/>
            <person name="Markow T.A."/>
            <person name="Kaufman T.C."/>
            <person name="Kellis M."/>
            <person name="Gelbart W."/>
            <person name="Iyer V.N."/>
            <person name="Pollard D.A."/>
            <person name="Sackton T.B."/>
            <person name="Larracuente A.M."/>
            <person name="Singh N.D."/>
            <person name="Abad J.P."/>
            <person name="Abt D.N."/>
            <person name="Adryan B."/>
            <person name="Aguade M."/>
            <person name="Akashi H."/>
            <person name="Anderson W.W."/>
            <person name="Aquadro C.F."/>
            <person name="Ardell D.H."/>
            <person name="Arguello R."/>
            <person name="Artieri C.G."/>
            <person name="Barbash D.A."/>
            <person name="Barker D."/>
            <person name="Barsanti P."/>
            <person name="Batterham P."/>
            <person name="Batzoglou S."/>
            <person name="Begun D."/>
            <person name="Bhutkar A."/>
            <person name="Blanco E."/>
            <person name="Bosak S.A."/>
            <person name="Bradley R.K."/>
            <person name="Brand A.D."/>
            <person name="Brent M.R."/>
            <person name="Brooks A.N."/>
            <person name="Brown R.H."/>
            <person name="Butlin R.K."/>
            <person name="Caggese C."/>
            <person name="Calvi B.R."/>
            <person name="Bernardo de Carvalho A."/>
            <person name="Caspi A."/>
            <person name="Castrezana S."/>
            <person name="Celniker S.E."/>
            <person name="Chang J.L."/>
            <person name="Chapple C."/>
            <person name="Chatterji S."/>
            <person name="Chinwalla A."/>
            <person name="Civetta A."/>
            <person name="Clifton S.W."/>
            <person name="Comeron J.M."/>
            <person name="Costello J.C."/>
            <person name="Coyne J.A."/>
            <person name="Daub J."/>
            <person name="David R.G."/>
            <person name="Delcher A.L."/>
            <person name="Delehaunty K."/>
            <person name="Do C.B."/>
            <person name="Ebling H."/>
            <person name="Edwards K."/>
            <person name="Eickbush T."/>
            <person name="Evans J.D."/>
            <person name="Filipski A."/>
            <person name="Findeiss S."/>
            <person name="Freyhult E."/>
            <person name="Fulton L."/>
            <person name="Fulton R."/>
            <person name="Garcia A.C."/>
            <person name="Gardiner A."/>
            <person name="Garfield D.A."/>
            <person name="Garvin B.E."/>
            <person name="Gibson G."/>
            <person name="Gilbert D."/>
            <person name="Gnerre S."/>
            <person name="Godfrey J."/>
            <person name="Good R."/>
            <person name="Gotea V."/>
            <person name="Gravely B."/>
            <person name="Greenberg A.J."/>
            <person name="Griffiths-Jones S."/>
            <person name="Gross S."/>
            <person name="Guigo R."/>
            <person name="Gustafson E.A."/>
            <person name="Haerty W."/>
            <person name="Hahn M.W."/>
            <person name="Halligan D.L."/>
            <person name="Halpern A.L."/>
            <person name="Halter G.M."/>
            <person name="Han M.V."/>
            <person name="Heger A."/>
            <person name="Hillier L."/>
            <person name="Hinrichs A.S."/>
            <person name="Holmes I."/>
            <person name="Hoskins R.A."/>
            <person name="Hubisz M.J."/>
            <person name="Hultmark D."/>
            <person name="Huntley M.A."/>
            <person name="Jaffe D.B."/>
            <person name="Jagadeeshan S."/>
            <person name="Jeck W.R."/>
            <person name="Johnson J."/>
            <person name="Jones C.D."/>
            <person name="Jordan W.C."/>
            <person name="Karpen G.H."/>
            <person name="Kataoka E."/>
            <person name="Keightley P.D."/>
            <person name="Kheradpour P."/>
            <person name="Kirkness E.F."/>
            <person name="Koerich L.B."/>
            <person name="Kristiansen K."/>
            <person name="Kudrna D."/>
            <person name="Kulathinal R.J."/>
            <person name="Kumar S."/>
            <person name="Kwok R."/>
            <person name="Lander E."/>
            <person name="Langley C.H."/>
            <person name="Lapoint R."/>
            <person name="Lazzaro B.P."/>
            <person name="Lee S.J."/>
            <person name="Levesque L."/>
            <person name="Li R."/>
            <person name="Lin C.F."/>
            <person name="Lin M.F."/>
            <person name="Lindblad-Toh K."/>
            <person name="Llopart A."/>
            <person name="Long M."/>
            <person name="Low L."/>
            <person name="Lozovsky E."/>
            <person name="Lu J."/>
            <person name="Luo M."/>
            <person name="Machado C.A."/>
            <person name="Makalowski W."/>
            <person name="Marzo M."/>
            <person name="Matsuda M."/>
            <person name="Matzkin L."/>
            <person name="McAllister B."/>
            <person name="McBride C.S."/>
            <person name="McKernan B."/>
            <person name="McKernan K."/>
            <person name="Mendez-Lago M."/>
            <person name="Minx P."/>
            <person name="Mollenhauer M.U."/>
            <person name="Montooth K."/>
            <person name="Mount S.M."/>
            <person name="Mu X."/>
            <person name="Myers E."/>
            <person name="Negre B."/>
            <person name="Newfeld S."/>
            <person name="Nielsen R."/>
            <person name="Noor M.A."/>
            <person name="O'Grady P."/>
            <person name="Pachter L."/>
            <person name="Papaceit M."/>
            <person name="Parisi M.J."/>
            <person name="Parisi M."/>
            <person name="Parts L."/>
            <person name="Pedersen J.S."/>
            <person name="Pesole G."/>
            <person name="Phillippy A.M."/>
            <person name="Ponting C.P."/>
            <person name="Pop M."/>
            <person name="Porcelli D."/>
            <person name="Powell J.R."/>
            <person name="Prohaska S."/>
            <person name="Pruitt K."/>
            <person name="Puig M."/>
            <person name="Quesneville H."/>
            <person name="Ram K.R."/>
            <person name="Rand D."/>
            <person name="Rasmussen M.D."/>
            <person name="Reed L.K."/>
            <person name="Reenan R."/>
            <person name="Reily A."/>
            <person name="Remington K.A."/>
            <person name="Rieger T.T."/>
            <person name="Ritchie M.G."/>
            <person name="Robin C."/>
            <person name="Rogers Y.H."/>
            <person name="Rohde C."/>
            <person name="Rozas J."/>
            <person name="Rubenfield M.J."/>
            <person name="Ruiz A."/>
            <person name="Russo S."/>
            <person name="Salzberg S.L."/>
            <person name="Sanchez-Gracia A."/>
            <person name="Saranga D.J."/>
            <person name="Sato H."/>
            <person name="Schaeffer S.W."/>
            <person name="Schatz M.C."/>
            <person name="Schlenke T."/>
            <person name="Schwartz R."/>
            <person name="Segarra C."/>
            <person name="Singh R.S."/>
            <person name="Sirot L."/>
            <person name="Sirota M."/>
            <person name="Sisneros N.B."/>
            <person name="Smith C.D."/>
            <person name="Smith T.F."/>
            <person name="Spieth J."/>
            <person name="Stage D.E."/>
            <person name="Stark A."/>
            <person name="Stephan W."/>
            <person name="Strausberg R.L."/>
            <person name="Strempel S."/>
            <person name="Sturgill D."/>
            <person name="Sutton G."/>
            <person name="Sutton G.G."/>
            <person name="Tao W."/>
            <person name="Teichmann S."/>
            <person name="Tobari Y.N."/>
            <person name="Tomimura Y."/>
            <person name="Tsolas J.M."/>
            <person name="Valente V.L."/>
            <person name="Venter E."/>
            <person name="Venter J.C."/>
            <person name="Vicario S."/>
            <person name="Vieira F.G."/>
            <person name="Vilella A.J."/>
            <person name="Villasante A."/>
            <person name="Walenz B."/>
            <person name="Wang J."/>
            <person name="Wasserman M."/>
            <person name="Watts T."/>
            <person name="Wilson D."/>
            <person name="Wilson R.K."/>
            <person name="Wing R.A."/>
            <person name="Wolfner M.F."/>
            <person name="Wong A."/>
            <person name="Wong G.K."/>
            <person name="Wu C.I."/>
            <person name="Wu G."/>
            <person name="Yamamoto D."/>
            <person name="Yang H.P."/>
            <person name="Yang S.P."/>
            <person name="Yorke J.A."/>
            <person name="Yoshida K."/>
            <person name="Zdobnov E."/>
            <person name="Zhang P."/>
            <person name="Zhang Y."/>
            <person name="Zimin A.V."/>
            <person name="Baldwin J."/>
            <person name="Abdouelleil A."/>
            <person name="Abdulkadir J."/>
            <person name="Abebe A."/>
            <person name="Abera B."/>
            <person name="Abreu J."/>
            <person name="Acer S.C."/>
            <person name="Aftuck L."/>
            <person name="Alexander A."/>
            <person name="An P."/>
            <person name="Anderson E."/>
            <person name="Anderson S."/>
            <person name="Arachi H."/>
            <person name="Azer M."/>
            <person name="Bachantsang P."/>
            <person name="Barry A."/>
            <person name="Bayul T."/>
            <person name="Berlin A."/>
            <person name="Bessette D."/>
            <person name="Bloom T."/>
            <person name="Blye J."/>
            <person name="Boguslavskiy L."/>
            <person name="Bonnet C."/>
            <person name="Boukhgalter B."/>
            <person name="Bourzgui I."/>
            <person name="Brown A."/>
            <person name="Cahill P."/>
            <person name="Channer S."/>
            <person name="Cheshatsang Y."/>
            <person name="Chuda L."/>
            <person name="Citroen M."/>
            <person name="Collymore A."/>
            <person name="Cooke P."/>
            <person name="Costello M."/>
            <person name="D'Aco K."/>
            <person name="Daza R."/>
            <person name="De Haan G."/>
            <person name="DeGray S."/>
            <person name="DeMaso C."/>
            <person name="Dhargay N."/>
            <person name="Dooley K."/>
            <person name="Dooley E."/>
            <person name="Doricent M."/>
            <person name="Dorje P."/>
            <person name="Dorjee K."/>
            <person name="Dupes A."/>
            <person name="Elong R."/>
            <person name="Falk J."/>
            <person name="Farina A."/>
            <person name="Faro S."/>
            <person name="Ferguson D."/>
            <person name="Fisher S."/>
            <person name="Foley C.D."/>
            <person name="Franke A."/>
            <person name="Friedrich D."/>
            <person name="Gadbois L."/>
            <person name="Gearin G."/>
            <person name="Gearin C.R."/>
            <person name="Giannoukos G."/>
            <person name="Goode T."/>
            <person name="Graham J."/>
            <person name="Grandbois E."/>
            <person name="Grewal S."/>
            <person name="Gyaltsen K."/>
            <person name="Hafez N."/>
            <person name="Hagos B."/>
            <person name="Hall J."/>
            <person name="Henson C."/>
            <person name="Hollinger A."/>
            <person name="Honan T."/>
            <person name="Huard M.D."/>
            <person name="Hughes L."/>
            <person name="Hurhula B."/>
            <person name="Husby M.E."/>
            <person name="Kamat A."/>
            <person name="Kanga B."/>
            <person name="Kashin S."/>
            <person name="Khazanovich D."/>
            <person name="Kisner P."/>
            <person name="Lance K."/>
            <person name="Lara M."/>
            <person name="Lee W."/>
            <person name="Lennon N."/>
            <person name="Letendre F."/>
            <person name="LeVine R."/>
            <person name="Lipovsky A."/>
            <person name="Liu X."/>
            <person name="Liu J."/>
            <person name="Liu S."/>
            <person name="Lokyitsang T."/>
            <person name="Lokyitsang Y."/>
            <person name="Lubonja R."/>
            <person name="Lui A."/>
            <person name="MacDonald P."/>
            <person name="Magnisalis V."/>
            <person name="Maru K."/>
            <person name="Matthews C."/>
            <person name="McCusker W."/>
            <person name="McDonough S."/>
            <person name="Mehta T."/>
            <person name="Meldrim J."/>
            <person name="Meneus L."/>
            <person name="Mihai O."/>
            <person name="Mihalev A."/>
            <person name="Mihova T."/>
            <person name="Mittelman R."/>
            <person name="Mlenga V."/>
            <person name="Montmayeur A."/>
            <person name="Mulrain L."/>
            <person name="Navidi A."/>
            <person name="Naylor J."/>
            <person name="Negash T."/>
            <person name="Nguyen T."/>
            <person name="Nguyen N."/>
            <person name="Nicol R."/>
            <person name="Norbu C."/>
            <person name="Norbu N."/>
            <person name="Novod N."/>
            <person name="O'Neill B."/>
            <person name="Osman S."/>
            <person name="Markiewicz E."/>
            <person name="Oyono O.L."/>
            <person name="Patti C."/>
            <person name="Phunkhang P."/>
            <person name="Pierre F."/>
            <person name="Priest M."/>
            <person name="Raghuraman S."/>
            <person name="Rege F."/>
            <person name="Reyes R."/>
            <person name="Rise C."/>
            <person name="Rogov P."/>
            <person name="Ross K."/>
            <person name="Ryan E."/>
            <person name="Settipalli S."/>
            <person name="Shea T."/>
            <person name="Sherpa N."/>
            <person name="Shi L."/>
            <person name="Shih D."/>
            <person name="Sparrow T."/>
            <person name="Spaulding J."/>
            <person name="Stalker J."/>
            <person name="Stange-Thomann N."/>
            <person name="Stavropoulos S."/>
            <person name="Stone C."/>
            <person name="Strader C."/>
            <person name="Tesfaye S."/>
            <person name="Thomson T."/>
            <person name="Thoulutsang Y."/>
            <person name="Thoulutsang D."/>
            <person name="Topham K."/>
            <person name="Topping I."/>
            <person name="Tsamla T."/>
            <person name="Vassiliev H."/>
            <person name="Vo A."/>
            <person name="Wangchuk T."/>
            <person name="Wangdi T."/>
            <person name="Weiand M."/>
            <person name="Wilkinson J."/>
            <person name="Wilson A."/>
            <person name="Yadav S."/>
            <person name="Young G."/>
            <person name="Yu Q."/>
            <person name="Zembek L."/>
            <person name="Zhong D."/>
            <person name="Zimmer A."/>
            <person name="Zwirko Z."/>
            <person name="Jaffe D.B."/>
            <person name="Alvarez P."/>
            <person name="Brockman W."/>
            <person name="Butler J."/>
            <person name="Chin C."/>
            <person name="Gnerre S."/>
            <person name="Grabherr M."/>
            <person name="Kleber M."/>
            <person name="Mauceli E."/>
            <person name="MacCallum I."/>
        </authorList>
    </citation>
    <scope>NUCLEOTIDE SEQUENCE [LARGE SCALE GENOMIC DNA]</scope>
    <source>
        <strain evidence="11">Tucson 14030-0811.24</strain>
    </source>
</reference>
<feature type="chain" id="PRO_5006458223" description="Ionotropic glutamate receptor C-terminal domain-containing protein" evidence="9">
    <location>
        <begin position="19"/>
        <end position="564"/>
    </location>
</feature>
<dbReference type="EMBL" id="CH964154">
    <property type="protein sequence ID" value="EDW79693.2"/>
    <property type="molecule type" value="Genomic_DNA"/>
</dbReference>
<organism evidence="10 11">
    <name type="scientific">Drosophila willistoni</name>
    <name type="common">Fruit fly</name>
    <dbReference type="NCBI Taxonomy" id="7260"/>
    <lineage>
        <taxon>Eukaryota</taxon>
        <taxon>Metazoa</taxon>
        <taxon>Ecdysozoa</taxon>
        <taxon>Arthropoda</taxon>
        <taxon>Hexapoda</taxon>
        <taxon>Insecta</taxon>
        <taxon>Pterygota</taxon>
        <taxon>Neoptera</taxon>
        <taxon>Endopterygota</taxon>
        <taxon>Diptera</taxon>
        <taxon>Brachycera</taxon>
        <taxon>Muscomorpha</taxon>
        <taxon>Ephydroidea</taxon>
        <taxon>Drosophilidae</taxon>
        <taxon>Drosophila</taxon>
        <taxon>Sophophora</taxon>
    </lineage>
</organism>
<evidence type="ECO:0000256" key="9">
    <source>
        <dbReference type="SAM" id="SignalP"/>
    </source>
</evidence>
<dbReference type="GO" id="GO:0009306">
    <property type="term" value="P:protein secretion"/>
    <property type="evidence" value="ECO:0007669"/>
    <property type="project" value="EnsemblMetazoa"/>
</dbReference>
<protein>
    <recommendedName>
        <fullName evidence="12">Ionotropic glutamate receptor C-terminal domain-containing protein</fullName>
    </recommendedName>
</protein>
<evidence type="ECO:0000256" key="2">
    <source>
        <dbReference type="ARBA" id="ARBA00022475"/>
    </source>
</evidence>
<evidence type="ECO:0000256" key="6">
    <source>
        <dbReference type="ARBA" id="ARBA00023170"/>
    </source>
</evidence>
<keyword evidence="6" id="KW-0675">Receptor</keyword>
<evidence type="ECO:0000256" key="8">
    <source>
        <dbReference type="SAM" id="Phobius"/>
    </source>
</evidence>
<accession>B4N5Q4</accession>
<feature type="transmembrane region" description="Helical" evidence="8">
    <location>
        <begin position="294"/>
        <end position="313"/>
    </location>
</feature>
<feature type="transmembrane region" description="Helical" evidence="8">
    <location>
        <begin position="320"/>
        <end position="339"/>
    </location>
</feature>
<dbReference type="OrthoDB" id="7912094at2759"/>
<keyword evidence="9" id="KW-0732">Signal</keyword>
<keyword evidence="7" id="KW-0325">Glycoprotein</keyword>
<dbReference type="HOGENOM" id="CLU_034325_0_0_1"/>
<keyword evidence="3 8" id="KW-0812">Transmembrane</keyword>
<dbReference type="GO" id="GO:0005783">
    <property type="term" value="C:endoplasmic reticulum"/>
    <property type="evidence" value="ECO:0007669"/>
    <property type="project" value="EnsemblMetazoa"/>
</dbReference>
<dbReference type="PANTHER" id="PTHR42643">
    <property type="entry name" value="IONOTROPIC RECEPTOR 20A-RELATED"/>
    <property type="match status" value="1"/>
</dbReference>
<dbReference type="InParanoid" id="B4N5Q4"/>
<keyword evidence="5 8" id="KW-0472">Membrane</keyword>
<proteinExistence type="predicted"/>
<evidence type="ECO:0000313" key="10">
    <source>
        <dbReference type="EMBL" id="EDW79693.2"/>
    </source>
</evidence>
<evidence type="ECO:0000256" key="3">
    <source>
        <dbReference type="ARBA" id="ARBA00022692"/>
    </source>
</evidence>
<keyword evidence="4 8" id="KW-1133">Transmembrane helix</keyword>
<feature type="transmembrane region" description="Helical" evidence="8">
    <location>
        <begin position="351"/>
        <end position="376"/>
    </location>
</feature>
<evidence type="ECO:0000256" key="1">
    <source>
        <dbReference type="ARBA" id="ARBA00004651"/>
    </source>
</evidence>
<evidence type="ECO:0000256" key="4">
    <source>
        <dbReference type="ARBA" id="ARBA00022989"/>
    </source>
</evidence>
<keyword evidence="2" id="KW-1003">Cell membrane</keyword>
<evidence type="ECO:0000256" key="5">
    <source>
        <dbReference type="ARBA" id="ARBA00023136"/>
    </source>
</evidence>
<dbReference type="eggNOG" id="ENOG502SXUQ">
    <property type="taxonomic scope" value="Eukaryota"/>
</dbReference>
<feature type="transmembrane region" description="Helical" evidence="8">
    <location>
        <begin position="538"/>
        <end position="562"/>
    </location>
</feature>
<evidence type="ECO:0000256" key="7">
    <source>
        <dbReference type="ARBA" id="ARBA00023180"/>
    </source>
</evidence>
<keyword evidence="11" id="KW-1185">Reference proteome</keyword>
<dbReference type="SUPFAM" id="SSF53850">
    <property type="entry name" value="Periplasmic binding protein-like II"/>
    <property type="match status" value="1"/>
</dbReference>
<dbReference type="KEGG" id="dwi:6646255"/>